<dbReference type="GO" id="GO:0016877">
    <property type="term" value="F:ligase activity, forming carbon-sulfur bonds"/>
    <property type="evidence" value="ECO:0007669"/>
    <property type="project" value="UniProtKB-ARBA"/>
</dbReference>
<feature type="domain" description="AMP-dependent synthetase/ligase" evidence="3">
    <location>
        <begin position="25"/>
        <end position="403"/>
    </location>
</feature>
<comment type="similarity">
    <text evidence="1">Belongs to the ATP-dependent AMP-binding enzyme family.</text>
</comment>
<keyword evidence="2 5" id="KW-0436">Ligase</keyword>
<proteinExistence type="inferred from homology"/>
<feature type="domain" description="AMP-binding enzyme C-terminal" evidence="4">
    <location>
        <begin position="456"/>
        <end position="531"/>
    </location>
</feature>
<dbReference type="PANTHER" id="PTHR43767:SF11">
    <property type="entry name" value="MEDIUM-CHAIN-FATTY-ACID--COA LIGASE"/>
    <property type="match status" value="1"/>
</dbReference>
<dbReference type="AlphaFoldDB" id="A0A1B1KGY3"/>
<dbReference type="InterPro" id="IPR020845">
    <property type="entry name" value="AMP-binding_CS"/>
</dbReference>
<dbReference type="EMBL" id="CP009112">
    <property type="protein sequence ID" value="ANS31875.1"/>
    <property type="molecule type" value="Genomic_DNA"/>
</dbReference>
<dbReference type="InterPro" id="IPR000873">
    <property type="entry name" value="AMP-dep_synth/lig_dom"/>
</dbReference>
<dbReference type="InterPro" id="IPR045851">
    <property type="entry name" value="AMP-bd_C_sf"/>
</dbReference>
<dbReference type="InterPro" id="IPR050237">
    <property type="entry name" value="ATP-dep_AMP-bd_enzyme"/>
</dbReference>
<dbReference type="FunFam" id="3.30.300.30:FF:000008">
    <property type="entry name" value="2,3-dihydroxybenzoate-AMP ligase"/>
    <property type="match status" value="1"/>
</dbReference>
<organism evidence="5 6">
    <name type="scientific">Rhodococcus opacus</name>
    <name type="common">Nocardia opaca</name>
    <dbReference type="NCBI Taxonomy" id="37919"/>
    <lineage>
        <taxon>Bacteria</taxon>
        <taxon>Bacillati</taxon>
        <taxon>Actinomycetota</taxon>
        <taxon>Actinomycetes</taxon>
        <taxon>Mycobacteriales</taxon>
        <taxon>Nocardiaceae</taxon>
        <taxon>Rhodococcus</taxon>
    </lineage>
</organism>
<name>A0A1B1KGY3_RHOOP</name>
<gene>
    <name evidence="5" type="primary">fadD14</name>
    <name evidence="5" type="ORF">R1CP_36345</name>
</gene>
<dbReference type="InterPro" id="IPR042099">
    <property type="entry name" value="ANL_N_sf"/>
</dbReference>
<sequence>MKSTMQSSALTLTAVLHAISDSFGDGQALTCRNEEGDVERLGYDELVLRTARLANVLSALNVMRGDRIGTLMWNSGQHLEAYLAIPCYGAVLHTLNVRLTAEQLAFVVTDAGDRVVLCDSSLASTLAAAISAMPTVESVVVVGDLPAVERSTFEAAGKTVVDYADALASAADSYQWPLLDEHSAASLCYTSGTTGDPKGVVYSHRSVYLHALAACSGNVAGICARDTVMPLVPMFHVNAWGLPYAALMAGADLVLPHRFVRPATIAALVEGWKPTVAGAVPTVFNDLLGWLRENPGHDLTSLRRVFCGGAAVPIALIDAYRSEFGVTITQAWGMTETSPIVCVADPPKGCGPEQARGYAQAAGRVVFGSRGRIVGDDGQVLPRDGISVGEFQVSGPWITGQYLGGRNAESFERSEDGTVWLRTGDIGRINHLGYVQLTDRAKDVIKSGGEWISSVELETALAGHPAVIEAAVIGVPDSRWDERPLAVVVRSHGSDVSEAELQEWLSHRVVKWWLPERWSFVDALQRTGTGKTDKRALRARYAANDLLVTTLSPGSAF</sequence>
<evidence type="ECO:0000259" key="3">
    <source>
        <dbReference type="Pfam" id="PF00501"/>
    </source>
</evidence>
<reference evidence="5 6" key="1">
    <citation type="submission" date="2014-07" db="EMBL/GenBank/DDBJ databases">
        <authorList>
            <person name="Zhang J.E."/>
            <person name="Yang H."/>
            <person name="Guo J."/>
            <person name="Deng Z."/>
            <person name="Luo H."/>
            <person name="Luo M."/>
            <person name="Zhao B."/>
        </authorList>
    </citation>
    <scope>NUCLEOTIDE SEQUENCE [LARGE SCALE GENOMIC DNA]</scope>
    <source>
        <strain evidence="5 6">1CP</strain>
        <plasmid evidence="6">Plasmid pr1cp1</plasmid>
    </source>
</reference>
<dbReference type="InterPro" id="IPR025110">
    <property type="entry name" value="AMP-bd_C"/>
</dbReference>
<dbReference type="PATRIC" id="fig|37919.13.peg.7656"/>
<dbReference type="Gene3D" id="3.40.50.12780">
    <property type="entry name" value="N-terminal domain of ligase-like"/>
    <property type="match status" value="1"/>
</dbReference>
<keyword evidence="5" id="KW-0614">Plasmid</keyword>
<evidence type="ECO:0000259" key="4">
    <source>
        <dbReference type="Pfam" id="PF13193"/>
    </source>
</evidence>
<dbReference type="PROSITE" id="PS00455">
    <property type="entry name" value="AMP_BINDING"/>
    <property type="match status" value="1"/>
</dbReference>
<dbReference type="Gene3D" id="3.30.300.30">
    <property type="match status" value="1"/>
</dbReference>
<evidence type="ECO:0000313" key="6">
    <source>
        <dbReference type="Proteomes" id="UP000186108"/>
    </source>
</evidence>
<dbReference type="SUPFAM" id="SSF56801">
    <property type="entry name" value="Acetyl-CoA synthetase-like"/>
    <property type="match status" value="1"/>
</dbReference>
<evidence type="ECO:0000256" key="2">
    <source>
        <dbReference type="ARBA" id="ARBA00022598"/>
    </source>
</evidence>
<dbReference type="Proteomes" id="UP000186108">
    <property type="component" value="Plasmid pR1CP1"/>
</dbReference>
<evidence type="ECO:0000313" key="5">
    <source>
        <dbReference type="EMBL" id="ANS31875.1"/>
    </source>
</evidence>
<evidence type="ECO:0000256" key="1">
    <source>
        <dbReference type="ARBA" id="ARBA00006432"/>
    </source>
</evidence>
<dbReference type="Pfam" id="PF00501">
    <property type="entry name" value="AMP-binding"/>
    <property type="match status" value="1"/>
</dbReference>
<protein>
    <submittedName>
        <fullName evidence="5">Medium chain fatty-acid-CoA ligase FadD14</fullName>
    </submittedName>
</protein>
<geneLocation type="plasmid" evidence="6">
    <name>pr1cp1</name>
</geneLocation>
<dbReference type="NCBIfam" id="NF004837">
    <property type="entry name" value="PRK06187.1"/>
    <property type="match status" value="1"/>
</dbReference>
<accession>A0A1B1KGY3</accession>
<dbReference type="PANTHER" id="PTHR43767">
    <property type="entry name" value="LONG-CHAIN-FATTY-ACID--COA LIGASE"/>
    <property type="match status" value="1"/>
</dbReference>
<dbReference type="Pfam" id="PF13193">
    <property type="entry name" value="AMP-binding_C"/>
    <property type="match status" value="1"/>
</dbReference>